<keyword evidence="12" id="KW-0653">Protein transport</keyword>
<keyword evidence="6" id="KW-0809">Transit peptide</keyword>
<organism evidence="13 14">
    <name type="scientific">Stachybotrys elegans</name>
    <dbReference type="NCBI Taxonomy" id="80388"/>
    <lineage>
        <taxon>Eukaryota</taxon>
        <taxon>Fungi</taxon>
        <taxon>Dikarya</taxon>
        <taxon>Ascomycota</taxon>
        <taxon>Pezizomycotina</taxon>
        <taxon>Sordariomycetes</taxon>
        <taxon>Hypocreomycetidae</taxon>
        <taxon>Hypocreales</taxon>
        <taxon>Stachybotryaceae</taxon>
        <taxon>Stachybotrys</taxon>
    </lineage>
</organism>
<keyword evidence="5 12" id="KW-0999">Mitochondrion inner membrane</keyword>
<evidence type="ECO:0000256" key="4">
    <source>
        <dbReference type="ARBA" id="ARBA00022692"/>
    </source>
</evidence>
<keyword evidence="14" id="KW-1185">Reference proteome</keyword>
<evidence type="ECO:0000256" key="11">
    <source>
        <dbReference type="ARBA" id="ARBA00063758"/>
    </source>
</evidence>
<evidence type="ECO:0000313" key="13">
    <source>
        <dbReference type="EMBL" id="KAH7328251.1"/>
    </source>
</evidence>
<proteinExistence type="inferred from homology"/>
<comment type="function">
    <text evidence="10">Essential component of the TIM23 complex, a complex that mediates the translocation of transit peptide-containing proteins across the mitochondrial inner membrane. Required to keep the TOM and the TIM23 complexes in close contact. At some point, it is released from the TOM23 complex to allow protein translocation into the mitochondrial matrix.</text>
</comment>
<evidence type="ECO:0000256" key="7">
    <source>
        <dbReference type="ARBA" id="ARBA00022989"/>
    </source>
</evidence>
<dbReference type="Pfam" id="PF08294">
    <property type="entry name" value="TIM21"/>
    <property type="match status" value="1"/>
</dbReference>
<keyword evidence="8 12" id="KW-0496">Mitochondrion</keyword>
<comment type="subcellular location">
    <subcellularLocation>
        <location evidence="1 12">Mitochondrion inner membrane</location>
        <topology evidence="1 12">Single-pass membrane protein</topology>
    </subcellularLocation>
</comment>
<comment type="subunit">
    <text evidence="11">Component of the TIM23 complex, at least composed of TIM23, TIM17, TIM50 and TIM21.</text>
</comment>
<dbReference type="Proteomes" id="UP000813444">
    <property type="component" value="Unassembled WGS sequence"/>
</dbReference>
<keyword evidence="7 12" id="KW-1133">Transmembrane helix</keyword>
<evidence type="ECO:0000256" key="2">
    <source>
        <dbReference type="ARBA" id="ARBA00010867"/>
    </source>
</evidence>
<dbReference type="InterPro" id="IPR038552">
    <property type="entry name" value="Tim21_IMS_sf"/>
</dbReference>
<gene>
    <name evidence="13" type="ORF">B0I35DRAFT_416964</name>
</gene>
<dbReference type="PANTHER" id="PTHR13032:SF6">
    <property type="entry name" value="MITOCHONDRIAL IMPORT INNER MEMBRANE TRANSLOCASE SUBUNIT TIM21"/>
    <property type="match status" value="1"/>
</dbReference>
<dbReference type="GO" id="GO:0030150">
    <property type="term" value="P:protein import into mitochondrial matrix"/>
    <property type="evidence" value="ECO:0007669"/>
    <property type="project" value="UniProtKB-UniRule"/>
</dbReference>
<evidence type="ECO:0000256" key="8">
    <source>
        <dbReference type="ARBA" id="ARBA00023128"/>
    </source>
</evidence>
<dbReference type="InterPro" id="IPR013261">
    <property type="entry name" value="Tim21"/>
</dbReference>
<dbReference type="Gene3D" id="3.10.450.320">
    <property type="entry name" value="Mitochondrial import inner membrane translocase subunit Tim21"/>
    <property type="match status" value="1"/>
</dbReference>
<evidence type="ECO:0000313" key="14">
    <source>
        <dbReference type="Proteomes" id="UP000813444"/>
    </source>
</evidence>
<reference evidence="13" key="1">
    <citation type="journal article" date="2021" name="Nat. Commun.">
        <title>Genetic determinants of endophytism in the Arabidopsis root mycobiome.</title>
        <authorList>
            <person name="Mesny F."/>
            <person name="Miyauchi S."/>
            <person name="Thiergart T."/>
            <person name="Pickel B."/>
            <person name="Atanasova L."/>
            <person name="Karlsson M."/>
            <person name="Huettel B."/>
            <person name="Barry K.W."/>
            <person name="Haridas S."/>
            <person name="Chen C."/>
            <person name="Bauer D."/>
            <person name="Andreopoulos W."/>
            <person name="Pangilinan J."/>
            <person name="LaButti K."/>
            <person name="Riley R."/>
            <person name="Lipzen A."/>
            <person name="Clum A."/>
            <person name="Drula E."/>
            <person name="Henrissat B."/>
            <person name="Kohler A."/>
            <person name="Grigoriev I.V."/>
            <person name="Martin F.M."/>
            <person name="Hacquard S."/>
        </authorList>
    </citation>
    <scope>NUCLEOTIDE SEQUENCE</scope>
    <source>
        <strain evidence="13">MPI-CAGE-CH-0235</strain>
    </source>
</reference>
<keyword evidence="12" id="KW-0813">Transport</keyword>
<evidence type="ECO:0000256" key="6">
    <source>
        <dbReference type="ARBA" id="ARBA00022946"/>
    </source>
</evidence>
<evidence type="ECO:0000256" key="12">
    <source>
        <dbReference type="RuleBase" id="RU367142"/>
    </source>
</evidence>
<feature type="transmembrane region" description="Helical" evidence="12">
    <location>
        <begin position="79"/>
        <end position="99"/>
    </location>
</feature>
<dbReference type="GO" id="GO:0005744">
    <property type="term" value="C:TIM23 mitochondrial import inner membrane translocase complex"/>
    <property type="evidence" value="ECO:0007669"/>
    <property type="project" value="UniProtKB-UniRule"/>
</dbReference>
<comment type="similarity">
    <text evidence="2 12">Belongs to the TIM21 family.</text>
</comment>
<keyword evidence="4 12" id="KW-0812">Transmembrane</keyword>
<evidence type="ECO:0000256" key="5">
    <source>
        <dbReference type="ARBA" id="ARBA00022792"/>
    </source>
</evidence>
<keyword evidence="9 12" id="KW-0472">Membrane</keyword>
<evidence type="ECO:0000256" key="9">
    <source>
        <dbReference type="ARBA" id="ARBA00023136"/>
    </source>
</evidence>
<keyword evidence="12" id="KW-0811">Translocation</keyword>
<evidence type="ECO:0000256" key="10">
    <source>
        <dbReference type="ARBA" id="ARBA00060204"/>
    </source>
</evidence>
<evidence type="ECO:0000256" key="1">
    <source>
        <dbReference type="ARBA" id="ARBA00004434"/>
    </source>
</evidence>
<dbReference type="AlphaFoldDB" id="A0A8K0T189"/>
<sequence>MMKITSPIAALRPAASLLPAIPTRSIACPRTYATQNGLGSSPAPGPRRRTVTPFNDDGYVAWKDLSVGEKAARATQQSFNFGLVMVGLVLTGGVGYFLWTDVFSPDSKTAQFNRAVDRIKSDPRCLEILGEPKTILAHGEETYNKWRRARPVSSSETVDGQGNSHLLMHFHVDSKSARGVARIHMIKRRDESHYEYKYFYVDIKGHDRIVLENADASGSGSGRKQLNLFGVKWG</sequence>
<comment type="caution">
    <text evidence="13">The sequence shown here is derived from an EMBL/GenBank/DDBJ whole genome shotgun (WGS) entry which is preliminary data.</text>
</comment>
<dbReference type="OrthoDB" id="436405at2759"/>
<protein>
    <recommendedName>
        <fullName evidence="3 12">Mitochondrial import inner membrane translocase subunit Tim21</fullName>
    </recommendedName>
</protein>
<dbReference type="EMBL" id="JAGPNK010000001">
    <property type="protein sequence ID" value="KAH7328251.1"/>
    <property type="molecule type" value="Genomic_DNA"/>
</dbReference>
<evidence type="ECO:0000256" key="3">
    <source>
        <dbReference type="ARBA" id="ARBA00020726"/>
    </source>
</evidence>
<dbReference type="FunFam" id="3.10.450.320:FF:000002">
    <property type="entry name" value="Mitochondrial import inner membrane translocase subunit tim21"/>
    <property type="match status" value="1"/>
</dbReference>
<dbReference type="PANTHER" id="PTHR13032">
    <property type="entry name" value="MITOCHONDRIAL IMPORT INNER MEMBRANE TRANSLOCASE SUBUNIT TIM21"/>
    <property type="match status" value="1"/>
</dbReference>
<accession>A0A8K0T189</accession>
<name>A0A8K0T189_9HYPO</name>